<gene>
    <name evidence="2" type="ORF">GCM10011339_36180</name>
</gene>
<dbReference type="Proteomes" id="UP000647339">
    <property type="component" value="Unassembled WGS sequence"/>
</dbReference>
<evidence type="ECO:0000256" key="1">
    <source>
        <dbReference type="SAM" id="Coils"/>
    </source>
</evidence>
<dbReference type="EMBL" id="BMIU01000021">
    <property type="protein sequence ID" value="GGF44446.1"/>
    <property type="molecule type" value="Genomic_DNA"/>
</dbReference>
<evidence type="ECO:0000313" key="2">
    <source>
        <dbReference type="EMBL" id="GGF44446.1"/>
    </source>
</evidence>
<name>A0ABQ1V904_9BACT</name>
<protein>
    <submittedName>
        <fullName evidence="2">Hemolysin</fullName>
    </submittedName>
</protein>
<dbReference type="PRINTS" id="PR01490">
    <property type="entry name" value="RTXTOXIND"/>
</dbReference>
<proteinExistence type="predicted"/>
<dbReference type="Gene3D" id="2.40.30.170">
    <property type="match status" value="1"/>
</dbReference>
<sequence>MTCIFLTLALILVVSSFISYPDIISGRILISTLSPPVEVVSNSAGKIHALFAQDGQTVGAGTVVAAIENTGNLEDILTLKCQVDALENALQHPDSVSSFQFSQHLVTGTMQETYNRIITSLENYKDLQNTRYFSDKNSALKEQVNNYRENIKVISNQISIAQEELDLVKQHYAINEQLYDEGVKSKIQFEEDKAVFLKKMREIQVLEKTLIDHRIFLSQTHTEQLDLQREEEVLFRDLNHSLSNNIHLIEGQIRQWEQQFLLKAPIGGKVVYKEKWEENQFIGNNDHFMTIVNDSEALVGYMEVSSHGLGKVQIGQMVRIRLDAYPEDQYGQVMGRVENIALLPNDGSYRIRVRLQNGLLSSYGILLGFKPELSGYAEILTKDLSLLSRLFDKFNHLINNKL</sequence>
<accession>A0ABQ1V904</accession>
<dbReference type="PANTHER" id="PTHR30386">
    <property type="entry name" value="MEMBRANE FUSION SUBUNIT OF EMRAB-TOLC MULTIDRUG EFFLUX PUMP"/>
    <property type="match status" value="1"/>
</dbReference>
<keyword evidence="1" id="KW-0175">Coiled coil</keyword>
<keyword evidence="3" id="KW-1185">Reference proteome</keyword>
<comment type="caution">
    <text evidence="2">The sequence shown here is derived from an EMBL/GenBank/DDBJ whole genome shotgun (WGS) entry which is preliminary data.</text>
</comment>
<organism evidence="2 3">
    <name type="scientific">Echinicola rosea</name>
    <dbReference type="NCBI Taxonomy" id="1807691"/>
    <lineage>
        <taxon>Bacteria</taxon>
        <taxon>Pseudomonadati</taxon>
        <taxon>Bacteroidota</taxon>
        <taxon>Cytophagia</taxon>
        <taxon>Cytophagales</taxon>
        <taxon>Cyclobacteriaceae</taxon>
        <taxon>Echinicola</taxon>
    </lineage>
</organism>
<feature type="coiled-coil region" evidence="1">
    <location>
        <begin position="137"/>
        <end position="164"/>
    </location>
</feature>
<dbReference type="InterPro" id="IPR050739">
    <property type="entry name" value="MFP"/>
</dbReference>
<reference evidence="3" key="1">
    <citation type="journal article" date="2019" name="Int. J. Syst. Evol. Microbiol.">
        <title>The Global Catalogue of Microorganisms (GCM) 10K type strain sequencing project: providing services to taxonomists for standard genome sequencing and annotation.</title>
        <authorList>
            <consortium name="The Broad Institute Genomics Platform"/>
            <consortium name="The Broad Institute Genome Sequencing Center for Infectious Disease"/>
            <person name="Wu L."/>
            <person name="Ma J."/>
        </authorList>
    </citation>
    <scope>NUCLEOTIDE SEQUENCE [LARGE SCALE GENOMIC DNA]</scope>
    <source>
        <strain evidence="3">CGMCC 1.15407</strain>
    </source>
</reference>
<evidence type="ECO:0000313" key="3">
    <source>
        <dbReference type="Proteomes" id="UP000647339"/>
    </source>
</evidence>
<dbReference type="PANTHER" id="PTHR30386:SF28">
    <property type="entry name" value="EXPORTED PROTEIN"/>
    <property type="match status" value="1"/>
</dbReference>